<evidence type="ECO:0000313" key="5">
    <source>
        <dbReference type="EMBL" id="MFC4134066.1"/>
    </source>
</evidence>
<protein>
    <recommendedName>
        <fullName evidence="4">Glucose-6-phosphate isomerase</fullName>
        <ecNumber evidence="4">5.3.1.9</ecNumber>
    </recommendedName>
</protein>
<dbReference type="RefSeq" id="WP_253761746.1">
    <property type="nucleotide sequence ID" value="NZ_JAMZDZ010000001.1"/>
</dbReference>
<dbReference type="InterPro" id="IPR001672">
    <property type="entry name" value="G6P_Isomerase"/>
</dbReference>
<organism evidence="5 6">
    <name type="scientific">Hamadaea flava</name>
    <dbReference type="NCBI Taxonomy" id="1742688"/>
    <lineage>
        <taxon>Bacteria</taxon>
        <taxon>Bacillati</taxon>
        <taxon>Actinomycetota</taxon>
        <taxon>Actinomycetes</taxon>
        <taxon>Micromonosporales</taxon>
        <taxon>Micromonosporaceae</taxon>
        <taxon>Hamadaea</taxon>
    </lineage>
</organism>
<keyword evidence="1 4" id="KW-0312">Gluconeogenesis</keyword>
<comment type="similarity">
    <text evidence="4">Belongs to the GPI family.</text>
</comment>
<evidence type="ECO:0000256" key="4">
    <source>
        <dbReference type="RuleBase" id="RU000612"/>
    </source>
</evidence>
<reference evidence="6" key="1">
    <citation type="journal article" date="2019" name="Int. J. Syst. Evol. Microbiol.">
        <title>The Global Catalogue of Microorganisms (GCM) 10K type strain sequencing project: providing services to taxonomists for standard genome sequencing and annotation.</title>
        <authorList>
            <consortium name="The Broad Institute Genomics Platform"/>
            <consortium name="The Broad Institute Genome Sequencing Center for Infectious Disease"/>
            <person name="Wu L."/>
            <person name="Ma J."/>
        </authorList>
    </citation>
    <scope>NUCLEOTIDE SEQUENCE [LARGE SCALE GENOMIC DNA]</scope>
    <source>
        <strain evidence="6">CGMCC 4.7289</strain>
    </source>
</reference>
<keyword evidence="6" id="KW-1185">Reference proteome</keyword>
<keyword evidence="3 4" id="KW-0413">Isomerase</keyword>
<dbReference type="InterPro" id="IPR046348">
    <property type="entry name" value="SIS_dom_sf"/>
</dbReference>
<comment type="caution">
    <text evidence="5">The sequence shown here is derived from an EMBL/GenBank/DDBJ whole genome shotgun (WGS) entry which is preliminary data.</text>
</comment>
<evidence type="ECO:0000256" key="1">
    <source>
        <dbReference type="ARBA" id="ARBA00022432"/>
    </source>
</evidence>
<dbReference type="EMBL" id="JBHSAY010000015">
    <property type="protein sequence ID" value="MFC4134066.1"/>
    <property type="molecule type" value="Genomic_DNA"/>
</dbReference>
<dbReference type="SUPFAM" id="SSF53697">
    <property type="entry name" value="SIS domain"/>
    <property type="match status" value="1"/>
</dbReference>
<sequence>MSEVEFAAGLAVRADSVDTPVATQARDELVAAGVPAKLAAQDPSLWGPAAEAEASVRLGWLNAAEISRALLPQLAELATELADLDHVVLAGMGGSSLAPEVISRTLGRPLTVLDTTDPHQVRAAIADRLDRTVVVVASKSGSTVETDSHRRAYWQAFLDAGLSEAEAGRRFVIVTDPGSPLEQTAREMGAFVVLADPNVGGRYSALTAFGLVPTALAGVDVADLLDQAQALTPSLAEADGNPALALGTLLGAAAQAGRDKVSLAEDGSGIVGLGDWAEQLIAESTGKQGLGILPVVVESPTAPGATGDDVLTVLVGGPQDVTAPATPGTVAVNGPLGAQFLAWEYATAIAGRVIGIDPFDQPNVTESKENTKKILESGTPMVAATFTDGPVAGYSSAEVSDVESALRWLTEQVGPDGYVAVMAYLDRVADAQAAEVRPLLATATGRPVTFGWGPRFLHSTGQFHKGGPQVGAFLQITGAVTDDLPVPGRPYTFGELQAAQAAGDRQALAGRGRPLLHLHLNDRRAGVARLLDAARILGA</sequence>
<proteinExistence type="inferred from homology"/>
<comment type="catalytic activity">
    <reaction evidence="4">
        <text>alpha-D-glucose 6-phosphate = beta-D-fructose 6-phosphate</text>
        <dbReference type="Rhea" id="RHEA:11816"/>
        <dbReference type="ChEBI" id="CHEBI:57634"/>
        <dbReference type="ChEBI" id="CHEBI:58225"/>
        <dbReference type="EC" id="5.3.1.9"/>
    </reaction>
</comment>
<comment type="pathway">
    <text evidence="4">Carbohydrate degradation; glycolysis; D-glyceraldehyde 3-phosphate and glycerone phosphate from D-glucose: step 2/4.</text>
</comment>
<evidence type="ECO:0000256" key="3">
    <source>
        <dbReference type="ARBA" id="ARBA00023235"/>
    </source>
</evidence>
<dbReference type="Proteomes" id="UP001595816">
    <property type="component" value="Unassembled WGS sequence"/>
</dbReference>
<dbReference type="Pfam" id="PF00342">
    <property type="entry name" value="PGI"/>
    <property type="match status" value="1"/>
</dbReference>
<dbReference type="PANTHER" id="PTHR11469">
    <property type="entry name" value="GLUCOSE-6-PHOSPHATE ISOMERASE"/>
    <property type="match status" value="1"/>
</dbReference>
<gene>
    <name evidence="5" type="ORF">ACFOZ4_25935</name>
</gene>
<dbReference type="PRINTS" id="PR00662">
    <property type="entry name" value="G6PISOMERASE"/>
</dbReference>
<dbReference type="Gene3D" id="3.40.50.10490">
    <property type="entry name" value="Glucose-6-phosphate isomerase like protein, domain 1"/>
    <property type="match status" value="3"/>
</dbReference>
<evidence type="ECO:0000256" key="2">
    <source>
        <dbReference type="ARBA" id="ARBA00023152"/>
    </source>
</evidence>
<name>A0ABV8LSN6_9ACTN</name>
<accession>A0ABV8LSN6</accession>
<evidence type="ECO:0000313" key="6">
    <source>
        <dbReference type="Proteomes" id="UP001595816"/>
    </source>
</evidence>
<dbReference type="GO" id="GO:0016853">
    <property type="term" value="F:isomerase activity"/>
    <property type="evidence" value="ECO:0007669"/>
    <property type="project" value="UniProtKB-KW"/>
</dbReference>
<dbReference type="PROSITE" id="PS51463">
    <property type="entry name" value="P_GLUCOSE_ISOMERASE_3"/>
    <property type="match status" value="1"/>
</dbReference>
<dbReference type="EC" id="5.3.1.9" evidence="4"/>
<dbReference type="PANTHER" id="PTHR11469:SF1">
    <property type="entry name" value="GLUCOSE-6-PHOSPHATE ISOMERASE"/>
    <property type="match status" value="1"/>
</dbReference>
<keyword evidence="2 4" id="KW-0324">Glycolysis</keyword>